<dbReference type="Proteomes" id="UP001589619">
    <property type="component" value="Unassembled WGS sequence"/>
</dbReference>
<feature type="transmembrane region" description="Helical" evidence="1">
    <location>
        <begin position="49"/>
        <end position="69"/>
    </location>
</feature>
<dbReference type="RefSeq" id="WP_344903087.1">
    <property type="nucleotide sequence ID" value="NZ_BAAAYO010000001.1"/>
</dbReference>
<feature type="transmembrane region" description="Helical" evidence="1">
    <location>
        <begin position="210"/>
        <end position="232"/>
    </location>
</feature>
<proteinExistence type="predicted"/>
<protein>
    <submittedName>
        <fullName evidence="2">TIGR02206 family membrane protein</fullName>
    </submittedName>
</protein>
<evidence type="ECO:0000256" key="1">
    <source>
        <dbReference type="SAM" id="Phobius"/>
    </source>
</evidence>
<keyword evidence="1" id="KW-0472">Membrane</keyword>
<evidence type="ECO:0000313" key="2">
    <source>
        <dbReference type="EMBL" id="MFB9752850.1"/>
    </source>
</evidence>
<feature type="transmembrane region" description="Helical" evidence="1">
    <location>
        <begin position="165"/>
        <end position="190"/>
    </location>
</feature>
<accession>A0ABV5VX03</accession>
<reference evidence="2 3" key="1">
    <citation type="submission" date="2024-09" db="EMBL/GenBank/DDBJ databases">
        <authorList>
            <person name="Sun Q."/>
            <person name="Mori K."/>
        </authorList>
    </citation>
    <scope>NUCLEOTIDE SEQUENCE [LARGE SCALE GENOMIC DNA]</scope>
    <source>
        <strain evidence="2 3">JCM 12520</strain>
    </source>
</reference>
<feature type="transmembrane region" description="Helical" evidence="1">
    <location>
        <begin position="132"/>
        <end position="153"/>
    </location>
</feature>
<dbReference type="EMBL" id="JBHMAG010000012">
    <property type="protein sequence ID" value="MFB9752850.1"/>
    <property type="molecule type" value="Genomic_DNA"/>
</dbReference>
<keyword evidence="1" id="KW-0812">Transmembrane</keyword>
<dbReference type="InterPro" id="IPR011737">
    <property type="entry name" value="CHP02206_TP0381"/>
</dbReference>
<sequence length="245" mass="27590">MSSWLDADAPERFAAFSPSHLGALAAFALLVALLFAGRRWMRTERRSRIVRYTLAAVLTICELTLNVWYVAEGVYDPKDTLPFELCSISLYLCVFMLLFRSARLFRIVYFIGIGGAAQALLTPVLGYDFPHFRFIEFFAAHAAIILSILYMVWVERLQPAWRNVWITFGLLNSALVLIFLINGATGGNYMFVSRKPETASLLDFLGPYPWYLLSMEAVALAMFSLLYAPFALRSRLAAKKRSGAG</sequence>
<gene>
    <name evidence="2" type="ORF">ACFFNY_14900</name>
</gene>
<feature type="transmembrane region" description="Helical" evidence="1">
    <location>
        <begin position="20"/>
        <end position="37"/>
    </location>
</feature>
<feature type="transmembrane region" description="Helical" evidence="1">
    <location>
        <begin position="107"/>
        <end position="126"/>
    </location>
</feature>
<evidence type="ECO:0000313" key="3">
    <source>
        <dbReference type="Proteomes" id="UP001589619"/>
    </source>
</evidence>
<comment type="caution">
    <text evidence="2">The sequence shown here is derived from an EMBL/GenBank/DDBJ whole genome shotgun (WGS) entry which is preliminary data.</text>
</comment>
<keyword evidence="3" id="KW-1185">Reference proteome</keyword>
<feature type="transmembrane region" description="Helical" evidence="1">
    <location>
        <begin position="81"/>
        <end position="100"/>
    </location>
</feature>
<dbReference type="Pfam" id="PF14808">
    <property type="entry name" value="TMEM164"/>
    <property type="match status" value="1"/>
</dbReference>
<organism evidence="2 3">
    <name type="scientific">Paenibacillus hodogayensis</name>
    <dbReference type="NCBI Taxonomy" id="279208"/>
    <lineage>
        <taxon>Bacteria</taxon>
        <taxon>Bacillati</taxon>
        <taxon>Bacillota</taxon>
        <taxon>Bacilli</taxon>
        <taxon>Bacillales</taxon>
        <taxon>Paenibacillaceae</taxon>
        <taxon>Paenibacillus</taxon>
    </lineage>
</organism>
<dbReference type="NCBIfam" id="TIGR02206">
    <property type="entry name" value="intg_mem_TP0381"/>
    <property type="match status" value="1"/>
</dbReference>
<name>A0ABV5VX03_9BACL</name>
<keyword evidence="1" id="KW-1133">Transmembrane helix</keyword>